<feature type="domain" description="Mitochondria-eating protein C-terminal" evidence="3">
    <location>
        <begin position="924"/>
        <end position="1125"/>
    </location>
</feature>
<feature type="region of interest" description="Disordered" evidence="2">
    <location>
        <begin position="418"/>
        <end position="438"/>
    </location>
</feature>
<evidence type="ECO:0000259" key="3">
    <source>
        <dbReference type="Pfam" id="PF16026"/>
    </source>
</evidence>
<keyword evidence="1" id="KW-0175">Coiled coil</keyword>
<protein>
    <submittedName>
        <fullName evidence="5 6">Hyaluronan mediated motility receptor-like isoform X1</fullName>
    </submittedName>
</protein>
<dbReference type="RefSeq" id="XP_022323704.1">
    <property type="nucleotide sequence ID" value="XM_022467996.1"/>
</dbReference>
<feature type="compositionally biased region" description="Basic residues" evidence="2">
    <location>
        <begin position="206"/>
        <end position="221"/>
    </location>
</feature>
<feature type="compositionally biased region" description="Low complexity" evidence="2">
    <location>
        <begin position="421"/>
        <end position="436"/>
    </location>
</feature>
<dbReference type="Proteomes" id="UP000694844">
    <property type="component" value="Chromosome 3"/>
</dbReference>
<evidence type="ECO:0000256" key="2">
    <source>
        <dbReference type="SAM" id="MobiDB-lite"/>
    </source>
</evidence>
<dbReference type="OrthoDB" id="6082431at2759"/>
<feature type="coiled-coil region" evidence="1">
    <location>
        <begin position="226"/>
        <end position="321"/>
    </location>
</feature>
<dbReference type="RefSeq" id="XP_022323705.1">
    <property type="nucleotide sequence ID" value="XM_022467997.1"/>
</dbReference>
<reference evidence="5 6" key="1">
    <citation type="submission" date="2025-04" db="UniProtKB">
        <authorList>
            <consortium name="RefSeq"/>
        </authorList>
    </citation>
    <scope>IDENTIFICATION</scope>
    <source>
        <tissue evidence="5 6">Whole sample</tissue>
    </source>
</reference>
<feature type="region of interest" description="Disordered" evidence="2">
    <location>
        <begin position="714"/>
        <end position="757"/>
    </location>
</feature>
<organism evidence="4 6">
    <name type="scientific">Crassostrea virginica</name>
    <name type="common">Eastern oyster</name>
    <dbReference type="NCBI Taxonomy" id="6565"/>
    <lineage>
        <taxon>Eukaryota</taxon>
        <taxon>Metazoa</taxon>
        <taxon>Spiralia</taxon>
        <taxon>Lophotrochozoa</taxon>
        <taxon>Mollusca</taxon>
        <taxon>Bivalvia</taxon>
        <taxon>Autobranchia</taxon>
        <taxon>Pteriomorphia</taxon>
        <taxon>Ostreida</taxon>
        <taxon>Ostreoidea</taxon>
        <taxon>Ostreidae</taxon>
        <taxon>Crassostrea</taxon>
    </lineage>
</organism>
<dbReference type="GeneID" id="111124807"/>
<feature type="coiled-coil region" evidence="1">
    <location>
        <begin position="813"/>
        <end position="893"/>
    </location>
</feature>
<name>A0A8B8D7W0_CRAVI</name>
<feature type="coiled-coil region" evidence="1">
    <location>
        <begin position="622"/>
        <end position="649"/>
    </location>
</feature>
<dbReference type="PANTHER" id="PTHR23159:SF31">
    <property type="entry name" value="CENTROSOME-ASSOCIATED PROTEIN CEP250 ISOFORM X1"/>
    <property type="match status" value="1"/>
</dbReference>
<evidence type="ECO:0000313" key="4">
    <source>
        <dbReference type="Proteomes" id="UP000694844"/>
    </source>
</evidence>
<dbReference type="InterPro" id="IPR031981">
    <property type="entry name" value="MIEAP_C"/>
</dbReference>
<feature type="coiled-coil region" evidence="1">
    <location>
        <begin position="539"/>
        <end position="566"/>
    </location>
</feature>
<feature type="region of interest" description="Disordered" evidence="2">
    <location>
        <begin position="133"/>
        <end position="174"/>
    </location>
</feature>
<feature type="region of interest" description="Disordered" evidence="2">
    <location>
        <begin position="91"/>
        <end position="116"/>
    </location>
</feature>
<gene>
    <name evidence="5 6" type="primary">LOC111124807</name>
</gene>
<feature type="region of interest" description="Disordered" evidence="2">
    <location>
        <begin position="195"/>
        <end position="224"/>
    </location>
</feature>
<evidence type="ECO:0000256" key="1">
    <source>
        <dbReference type="SAM" id="Coils"/>
    </source>
</evidence>
<keyword evidence="4" id="KW-1185">Reference proteome</keyword>
<dbReference type="AlphaFoldDB" id="A0A8B8D7W0"/>
<sequence length="1127" mass="126748">MTVNSQRLTEVQDRLEKLLTDKKCLNSKVTSDAFGGFRTAVGKVKAGQTADLLSSLKKLENCLKSEGSYKNVKVGFETAKADVNEVLGAPESPTRAKVTPKPSLYAGKLDSKHSNPRAVTVTLSNSYARQRMRANGPGYQRPTIEPDAPPAIRTRKPPVEIKGSQAKTAGPEEMSSLNKTISRLFNHLEINKLAKDSDSKPAAARQRNHRRVPSPHRRHKREDHDVRELLDKLQMFEDELQRRKEKQNEEILSLQAQIQKYKLQATDQSKEIERLRGVHSITNKAKGRHVGMIEERYQEEKKDFETRLKELENNLKIKYESEMQEKDSSENTLRIDFNKLKKEIQKIGGLTSSGKTAKRARYRAESEPYDIAELMTTLDSVARDLQSQQTKAKGSEEDASVWKSNYMELDKEINRFCQDMSSSSKTSPKKLSTPRSGSNPVSAIQALLAETKSQVLARLKQIEEKDRALYEQDQQIRRLRESGSLLAQLVGEIEASFKELPPSTDLSQNTLSARSSSGLRSIDMLKHIRLYIHESFSESTGKDKTVKDLENDIAALENRIKSLDTEVTPTYTDDNIHGDTPTPTRQLSIVSQTHEGVSESCGQLLKKLDIVQIGFVQIQTQNKQMVNEINSLKKVKESLNKTKNDLEGICKILGVSLKEVDATNISHVVRTCKSGAEGKVKEVDIKEGIIQRTRSELEKLREDIHNLWEYVTSNEDSATTKSPEGDKSTRNTPNPKTPDPKQAAAVKGKGPKTPSTKEQLEMILRQFNKLKGENSTLYSTLKEKDVTVIDAESKLKVERTHLAQQVKERDDKLAQALIECESLKADLAKVTSEKKSAEENADKEKSSLSQLKAQLLELEDEFTKVKDTYEARVNDLQKKLQESLEETGKLDKDKQNLMTRLSAMASAQLTDGNPAITDLSDVNRPTKIAEKFSELYDNEWTDAFEALTSQYHMSEKEAVDTLLRILKDCYNFGKVAASGQLSELHKVLLMLHTAGRTRETAVLSSVKKLTKEELKAIKEIRKACAVHAVKAVQKFFSDTPDGRTALSDSQQSSCACFITRAVELCWLMNVQDPPLVVTWSVKPGVICDNTRYKQFTHSGQFVEFLVWPPLYLFKDGHLLSKGVVQCI</sequence>
<dbReference type="Pfam" id="PF16026">
    <property type="entry name" value="MIEAP"/>
    <property type="match status" value="1"/>
</dbReference>
<dbReference type="PANTHER" id="PTHR23159">
    <property type="entry name" value="CENTROSOMAL PROTEIN 2"/>
    <property type="match status" value="1"/>
</dbReference>
<proteinExistence type="predicted"/>
<accession>A0A8B8D7W0</accession>
<evidence type="ECO:0000313" key="5">
    <source>
        <dbReference type="RefSeq" id="XP_022323704.1"/>
    </source>
</evidence>
<evidence type="ECO:0000313" key="6">
    <source>
        <dbReference type="RefSeq" id="XP_022323705.1"/>
    </source>
</evidence>
<dbReference type="KEGG" id="cvn:111124807"/>